<evidence type="ECO:0000313" key="3">
    <source>
        <dbReference type="Proteomes" id="UP000054107"/>
    </source>
</evidence>
<gene>
    <name evidence="2" type="primary">PARPA_12906.1 scaffold 45652</name>
</gene>
<feature type="region of interest" description="Disordered" evidence="1">
    <location>
        <begin position="29"/>
        <end position="48"/>
    </location>
</feature>
<dbReference type="Proteomes" id="UP000054107">
    <property type="component" value="Unassembled WGS sequence"/>
</dbReference>
<evidence type="ECO:0000256" key="1">
    <source>
        <dbReference type="SAM" id="MobiDB-lite"/>
    </source>
</evidence>
<accession>A0A0B7NSV0</accession>
<name>A0A0B7NSV0_9FUNG</name>
<protein>
    <submittedName>
        <fullName evidence="2">Uncharacterized protein</fullName>
    </submittedName>
</protein>
<sequence>MDKGIVTKVRILASGSGCYPHGCVHHPADEARPPIHQSSMKFDHSSTSQGYAKTSSDVYFGKTLLAQRNAVSIHSTTGAERLM</sequence>
<reference evidence="2 3" key="1">
    <citation type="submission" date="2014-09" db="EMBL/GenBank/DDBJ databases">
        <authorList>
            <person name="Ellenberger Sabrina"/>
        </authorList>
    </citation>
    <scope>NUCLEOTIDE SEQUENCE [LARGE SCALE GENOMIC DNA]</scope>
    <source>
        <strain evidence="2 3">CBS 412.66</strain>
    </source>
</reference>
<feature type="compositionally biased region" description="Polar residues" evidence="1">
    <location>
        <begin position="36"/>
        <end position="48"/>
    </location>
</feature>
<keyword evidence="3" id="KW-1185">Reference proteome</keyword>
<evidence type="ECO:0000313" key="2">
    <source>
        <dbReference type="EMBL" id="CEP18600.1"/>
    </source>
</evidence>
<organism evidence="2 3">
    <name type="scientific">Parasitella parasitica</name>
    <dbReference type="NCBI Taxonomy" id="35722"/>
    <lineage>
        <taxon>Eukaryota</taxon>
        <taxon>Fungi</taxon>
        <taxon>Fungi incertae sedis</taxon>
        <taxon>Mucoromycota</taxon>
        <taxon>Mucoromycotina</taxon>
        <taxon>Mucoromycetes</taxon>
        <taxon>Mucorales</taxon>
        <taxon>Mucorineae</taxon>
        <taxon>Mucoraceae</taxon>
        <taxon>Parasitella</taxon>
    </lineage>
</organism>
<proteinExistence type="predicted"/>
<dbReference type="EMBL" id="LN733872">
    <property type="protein sequence ID" value="CEP18600.1"/>
    <property type="molecule type" value="Genomic_DNA"/>
</dbReference>
<dbReference type="AlphaFoldDB" id="A0A0B7NSV0"/>